<name>A0AAE9MM73_9FLAO</name>
<dbReference type="PANTHER" id="PTHR43493:SF5">
    <property type="entry name" value="DNA GYRASE SUBUNIT A, CHLOROPLASTIC_MITOCHONDRIAL"/>
    <property type="match status" value="1"/>
</dbReference>
<dbReference type="EMBL" id="CP050861">
    <property type="protein sequence ID" value="UTD14080.1"/>
    <property type="molecule type" value="Genomic_DNA"/>
</dbReference>
<dbReference type="InterPro" id="IPR013760">
    <property type="entry name" value="Topo_IIA-like_dom_sf"/>
</dbReference>
<evidence type="ECO:0000256" key="2">
    <source>
        <dbReference type="ARBA" id="ARBA00008263"/>
    </source>
</evidence>
<dbReference type="NCBIfam" id="NF007209">
    <property type="entry name" value="PRK09631.1"/>
    <property type="match status" value="1"/>
</dbReference>
<keyword evidence="3 6" id="KW-0799">Topoisomerase</keyword>
<evidence type="ECO:0000313" key="9">
    <source>
        <dbReference type="EMBL" id="UTD14080.1"/>
    </source>
</evidence>
<dbReference type="InterPro" id="IPR013757">
    <property type="entry name" value="Topo_IIA_A_a_sf"/>
</dbReference>
<dbReference type="GO" id="GO:0003677">
    <property type="term" value="F:DNA binding"/>
    <property type="evidence" value="ECO:0007669"/>
    <property type="project" value="UniProtKB-UniRule"/>
</dbReference>
<feature type="coiled-coil region" evidence="7">
    <location>
        <begin position="873"/>
        <end position="901"/>
    </location>
</feature>
<evidence type="ECO:0000256" key="5">
    <source>
        <dbReference type="ARBA" id="ARBA00023235"/>
    </source>
</evidence>
<dbReference type="AlphaFoldDB" id="A0AAE9MM73"/>
<dbReference type="Gene3D" id="1.10.268.10">
    <property type="entry name" value="Topoisomerase, domain 3"/>
    <property type="match status" value="1"/>
</dbReference>
<proteinExistence type="inferred from homology"/>
<dbReference type="Proteomes" id="UP001056837">
    <property type="component" value="Chromosome"/>
</dbReference>
<dbReference type="RefSeq" id="WP_253679984.1">
    <property type="nucleotide sequence ID" value="NZ_CP050861.1"/>
</dbReference>
<dbReference type="NCBIfam" id="NF009397">
    <property type="entry name" value="PRK12758.1"/>
    <property type="match status" value="1"/>
</dbReference>
<feature type="active site" description="O-(5'-phospho-DNA)-tyrosine intermediate" evidence="6">
    <location>
        <position position="129"/>
    </location>
</feature>
<dbReference type="InterPro" id="IPR013758">
    <property type="entry name" value="Topo_IIA_A/C_ab"/>
</dbReference>
<evidence type="ECO:0000259" key="8">
    <source>
        <dbReference type="PROSITE" id="PS52040"/>
    </source>
</evidence>
<dbReference type="Gene3D" id="3.90.199.10">
    <property type="entry name" value="Topoisomerase II, domain 5"/>
    <property type="match status" value="1"/>
</dbReference>
<dbReference type="PANTHER" id="PTHR43493">
    <property type="entry name" value="DNA GYRASE/TOPOISOMERASE SUBUNIT A"/>
    <property type="match status" value="1"/>
</dbReference>
<dbReference type="PROSITE" id="PS52040">
    <property type="entry name" value="TOPO_IIA"/>
    <property type="match status" value="1"/>
</dbReference>
<accession>A0AAE9MM73</accession>
<reference evidence="9" key="1">
    <citation type="submission" date="2020-04" db="EMBL/GenBank/DDBJ databases">
        <title>Tenacibaculum mesophilum bac2.</title>
        <authorList>
            <person name="Li M."/>
        </authorList>
    </citation>
    <scope>NUCLEOTIDE SEQUENCE</scope>
    <source>
        <strain evidence="9">Bac2</strain>
    </source>
</reference>
<feature type="domain" description="Topo IIA-type catalytic" evidence="8">
    <location>
        <begin position="48"/>
        <end position="446"/>
    </location>
</feature>
<dbReference type="InterPro" id="IPR002205">
    <property type="entry name" value="Topo_IIA_dom_A"/>
</dbReference>
<dbReference type="GO" id="GO:0005524">
    <property type="term" value="F:ATP binding"/>
    <property type="evidence" value="ECO:0007669"/>
    <property type="project" value="InterPro"/>
</dbReference>
<evidence type="ECO:0000313" key="10">
    <source>
        <dbReference type="Proteomes" id="UP001056837"/>
    </source>
</evidence>
<organism evidence="9 10">
    <name type="scientific">Tenacibaculum mesophilum</name>
    <dbReference type="NCBI Taxonomy" id="104268"/>
    <lineage>
        <taxon>Bacteria</taxon>
        <taxon>Pseudomonadati</taxon>
        <taxon>Bacteroidota</taxon>
        <taxon>Flavobacteriia</taxon>
        <taxon>Flavobacteriales</taxon>
        <taxon>Flavobacteriaceae</taxon>
        <taxon>Tenacibaculum</taxon>
    </lineage>
</organism>
<feature type="coiled-coil region" evidence="7">
    <location>
        <begin position="431"/>
        <end position="458"/>
    </location>
</feature>
<dbReference type="GO" id="GO:0005737">
    <property type="term" value="C:cytoplasm"/>
    <property type="evidence" value="ECO:0007669"/>
    <property type="project" value="TreeGrafter"/>
</dbReference>
<evidence type="ECO:0000256" key="7">
    <source>
        <dbReference type="SAM" id="Coils"/>
    </source>
</evidence>
<dbReference type="GO" id="GO:0006265">
    <property type="term" value="P:DNA topological change"/>
    <property type="evidence" value="ECO:0007669"/>
    <property type="project" value="UniProtKB-UniRule"/>
</dbReference>
<keyword evidence="7" id="KW-0175">Coiled coil</keyword>
<dbReference type="Pfam" id="PF00521">
    <property type="entry name" value="DNA_topoisoIV"/>
    <property type="match status" value="1"/>
</dbReference>
<dbReference type="SUPFAM" id="SSF56719">
    <property type="entry name" value="Type II DNA topoisomerase"/>
    <property type="match status" value="1"/>
</dbReference>
<gene>
    <name evidence="9" type="ORF">HER15_00715</name>
</gene>
<dbReference type="SMART" id="SM00434">
    <property type="entry name" value="TOP4c"/>
    <property type="match status" value="1"/>
</dbReference>
<evidence type="ECO:0000256" key="4">
    <source>
        <dbReference type="ARBA" id="ARBA00023125"/>
    </source>
</evidence>
<keyword evidence="5 6" id="KW-0413">Isomerase</keyword>
<dbReference type="InterPro" id="IPR050220">
    <property type="entry name" value="Type_II_DNA_Topoisomerases"/>
</dbReference>
<dbReference type="Gene3D" id="3.30.1360.40">
    <property type="match status" value="1"/>
</dbReference>
<dbReference type="GO" id="GO:0003918">
    <property type="term" value="F:DNA topoisomerase type II (double strand cut, ATP-hydrolyzing) activity"/>
    <property type="evidence" value="ECO:0007669"/>
    <property type="project" value="UniProtKB-EC"/>
</dbReference>
<protein>
    <submittedName>
        <fullName evidence="9">DNA gyrase/topoisomerase IV subunit A</fullName>
    </submittedName>
</protein>
<keyword evidence="4 6" id="KW-0238">DNA-binding</keyword>
<evidence type="ECO:0000256" key="6">
    <source>
        <dbReference type="PROSITE-ProRule" id="PRU01384"/>
    </source>
</evidence>
<sequence length="904" mass="103163">MSEENNKYEHDEELNKPVESTETITKVTGMYKEWFLDYASYVILERAVPSMEDGFKPVQRRIMHSMKDLDDGRYNKVANIVGHTMQYHPHGDASIADAMVQMGQKELLIDMQGNWGNILTGDRAAASRYIEARLSKFALDVVFNAKTTEWQASYDGRKKEPVNLPVKFPLLLAQGAEGIAVGLSTKILPHNFNELIDASVKYLKGRSFTIVPDFLTGGIADVTNYNDGKRGGKVRVRAKISALDKKTLVITEVPFGTTTSSLIDSILKANDKGKIKIKRIEDNTAANVEILVHLPANVSPDKTIDALYAFTSCENSISPLCCIIEDNKPVFIGVTEVLKKSTDFTVELLKRELEIQLHELEEQWHFASLERIFIENRIYRDIEEVETWEGVIEAIDLGLKPHTKHLKREVTEEDIVRLTEIRIKKISKFDIDKAKQFIESLEEKIAEVKHHLDNLIDFAIDYFKELKAKYGKGKERKTEIRIFDDIVATKVVMRNSKLYVNREEGFIGTSLRKDEYVTDCADIDDVIVFREDGSMVVTKVDSKTFVGKGIIHVAIFKKKDKRTVYNMIYRDGAKGPSYMKRFNVTSVTRDKEYNLANGDSKSKVLYFTANSNGEAEVVTILLRAVGSVKKLKWDIDFADLAIKGRSVRGNLVTKYSIKKVEFKEAGVSTLKPRKIWFDDTVQRLNVDGRGELLGEFKAEDKILIATQSGKIKAVSPDLAMHFENDMIVLEKWKPNKPISVIYFDGIKERYFVKRFLVETPEKEELFISEDEKSKLEIIATDYRPMAEVIFSKRSLDKIEVNFEDFIAIKGIKAQGNQLTTDKIRTVNLLESLPYEEPEEEKVEDIEVNDEEEIKEEALPLDVEDTIPRDKTFVESKEDKAKKALERALQKKKKDKDDESQTALF</sequence>
<dbReference type="GO" id="GO:0009330">
    <property type="term" value="C:DNA topoisomerase type II (double strand cut, ATP-hydrolyzing) complex"/>
    <property type="evidence" value="ECO:0007669"/>
    <property type="project" value="TreeGrafter"/>
</dbReference>
<comment type="similarity">
    <text evidence="2">Belongs to the type II topoisomerase GyrA/ParC subunit family.</text>
</comment>
<comment type="catalytic activity">
    <reaction evidence="1 6">
        <text>ATP-dependent breakage, passage and rejoining of double-stranded DNA.</text>
        <dbReference type="EC" id="5.6.2.2"/>
    </reaction>
</comment>
<evidence type="ECO:0000256" key="1">
    <source>
        <dbReference type="ARBA" id="ARBA00000185"/>
    </source>
</evidence>
<evidence type="ECO:0000256" key="3">
    <source>
        <dbReference type="ARBA" id="ARBA00023029"/>
    </source>
</evidence>